<keyword evidence="1" id="KW-1133">Transmembrane helix</keyword>
<dbReference type="AlphaFoldDB" id="A0A1E5VD93"/>
<keyword evidence="5" id="KW-1185">Reference proteome</keyword>
<sequence length="307" mass="33733">MAGRLLLPLLLLLALLPFPAPAAASACEKAPVEPDLGRCPGLEGGVPPFAAALRASCPVSAEGFPADEVDGDELVRMLDGKEYTAVLFYASWCPFSQRMRPLFDDLSSMFPRIKHLAVEESNVMPAIFSRYAVRTLPSIIIAHGSYAFWPLGSKDLDSMAKFYTAVTDQEPVAYIGPRKWSAAQSTHYAKLWNSSISETVRREPYLAFSILFICLRIFLFFFPKFFALVKGFWTQYFQQINLGILAKLSQLLECVPHAVDVRKVWSKLRLVAGAKNARVWASSLASVSLGGQSSPRAAAVGLMGSTF</sequence>
<feature type="chain" id="PRO_5009187995" evidence="2">
    <location>
        <begin position="25"/>
        <end position="307"/>
    </location>
</feature>
<dbReference type="PROSITE" id="PS51352">
    <property type="entry name" value="THIOREDOXIN_2"/>
    <property type="match status" value="1"/>
</dbReference>
<evidence type="ECO:0000256" key="2">
    <source>
        <dbReference type="SAM" id="SignalP"/>
    </source>
</evidence>
<dbReference type="Pfam" id="PF00085">
    <property type="entry name" value="Thioredoxin"/>
    <property type="match status" value="1"/>
</dbReference>
<organism evidence="4 5">
    <name type="scientific">Dichanthelium oligosanthes</name>
    <dbReference type="NCBI Taxonomy" id="888268"/>
    <lineage>
        <taxon>Eukaryota</taxon>
        <taxon>Viridiplantae</taxon>
        <taxon>Streptophyta</taxon>
        <taxon>Embryophyta</taxon>
        <taxon>Tracheophyta</taxon>
        <taxon>Spermatophyta</taxon>
        <taxon>Magnoliopsida</taxon>
        <taxon>Liliopsida</taxon>
        <taxon>Poales</taxon>
        <taxon>Poaceae</taxon>
        <taxon>PACMAD clade</taxon>
        <taxon>Panicoideae</taxon>
        <taxon>Panicodae</taxon>
        <taxon>Paniceae</taxon>
        <taxon>Dichantheliinae</taxon>
        <taxon>Dichanthelium</taxon>
    </lineage>
</organism>
<feature type="transmembrane region" description="Helical" evidence="1">
    <location>
        <begin position="205"/>
        <end position="229"/>
    </location>
</feature>
<reference evidence="4 5" key="1">
    <citation type="submission" date="2016-09" db="EMBL/GenBank/DDBJ databases">
        <title>The draft genome of Dichanthelium oligosanthes: A C3 panicoid grass species.</title>
        <authorList>
            <person name="Studer A.J."/>
            <person name="Schnable J.C."/>
            <person name="Brutnell T.P."/>
        </authorList>
    </citation>
    <scope>NUCLEOTIDE SEQUENCE [LARGE SCALE GENOMIC DNA]</scope>
    <source>
        <strain evidence="5">cv. Kellogg 1175</strain>
        <tissue evidence="4">Leaf</tissue>
    </source>
</reference>
<gene>
    <name evidence="4" type="ORF">BAE44_0015955</name>
</gene>
<accession>A0A1E5VD93</accession>
<evidence type="ECO:0000313" key="4">
    <source>
        <dbReference type="EMBL" id="OEL23027.1"/>
    </source>
</evidence>
<protein>
    <submittedName>
        <fullName evidence="4">5'-adenylylsulfate reductase-like 6</fullName>
    </submittedName>
</protein>
<keyword evidence="2" id="KW-0732">Signal</keyword>
<proteinExistence type="predicted"/>
<dbReference type="PANTHER" id="PTHR47126">
    <property type="entry name" value="5'-ADENYLYLSULFATE REDUCTASE-LIKE 7"/>
    <property type="match status" value="1"/>
</dbReference>
<dbReference type="Gene3D" id="3.40.30.10">
    <property type="entry name" value="Glutaredoxin"/>
    <property type="match status" value="1"/>
</dbReference>
<feature type="domain" description="Thioredoxin" evidence="3">
    <location>
        <begin position="55"/>
        <end position="168"/>
    </location>
</feature>
<dbReference type="CDD" id="cd02999">
    <property type="entry name" value="PDI_a_ERp44_like"/>
    <property type="match status" value="1"/>
</dbReference>
<evidence type="ECO:0000259" key="3">
    <source>
        <dbReference type="PROSITE" id="PS51352"/>
    </source>
</evidence>
<dbReference type="PROSITE" id="PS51257">
    <property type="entry name" value="PROKAR_LIPOPROTEIN"/>
    <property type="match status" value="1"/>
</dbReference>
<keyword evidence="1" id="KW-0812">Transmembrane</keyword>
<evidence type="ECO:0000256" key="1">
    <source>
        <dbReference type="SAM" id="Phobius"/>
    </source>
</evidence>
<evidence type="ECO:0000313" key="5">
    <source>
        <dbReference type="Proteomes" id="UP000095767"/>
    </source>
</evidence>
<dbReference type="SUPFAM" id="SSF52833">
    <property type="entry name" value="Thioredoxin-like"/>
    <property type="match status" value="1"/>
</dbReference>
<feature type="signal peptide" evidence="2">
    <location>
        <begin position="1"/>
        <end position="24"/>
    </location>
</feature>
<dbReference type="Proteomes" id="UP000095767">
    <property type="component" value="Unassembled WGS sequence"/>
</dbReference>
<dbReference type="PANTHER" id="PTHR47126:SF2">
    <property type="entry name" value="5'-ADENYLYLSULFATE REDUCTASE-LIKE 6"/>
    <property type="match status" value="1"/>
</dbReference>
<dbReference type="InterPro" id="IPR044794">
    <property type="entry name" value="APRL5/7"/>
</dbReference>
<dbReference type="EMBL" id="LWDX02043723">
    <property type="protein sequence ID" value="OEL23027.1"/>
    <property type="molecule type" value="Genomic_DNA"/>
</dbReference>
<dbReference type="OrthoDB" id="1899781at2759"/>
<name>A0A1E5VD93_9POAL</name>
<dbReference type="InterPro" id="IPR013766">
    <property type="entry name" value="Thioredoxin_domain"/>
</dbReference>
<keyword evidence="1" id="KW-0472">Membrane</keyword>
<comment type="caution">
    <text evidence="4">The sequence shown here is derived from an EMBL/GenBank/DDBJ whole genome shotgun (WGS) entry which is preliminary data.</text>
</comment>
<dbReference type="InterPro" id="IPR036249">
    <property type="entry name" value="Thioredoxin-like_sf"/>
</dbReference>